<comment type="cofactor">
    <cofactor evidence="1">
        <name>FAD</name>
        <dbReference type="ChEBI" id="CHEBI:57692"/>
    </cofactor>
</comment>
<comment type="similarity">
    <text evidence="2">Belongs to the NADH dehydrogenase family.</text>
</comment>
<dbReference type="AlphaFoldDB" id="G5IY91"/>
<dbReference type="RefSeq" id="WP_007308907.1">
    <property type="nucleotide sequence ID" value="NZ_AESD01000036.1"/>
</dbReference>
<proteinExistence type="inferred from homology"/>
<dbReference type="InterPro" id="IPR023753">
    <property type="entry name" value="FAD/NAD-binding_dom"/>
</dbReference>
<evidence type="ECO:0000313" key="11">
    <source>
        <dbReference type="Proteomes" id="UP000003477"/>
    </source>
</evidence>
<protein>
    <recommendedName>
        <fullName evidence="8">demethylphylloquinone reductase</fullName>
        <ecNumber evidence="8">1.6.5.12</ecNumber>
    </recommendedName>
</protein>
<dbReference type="SUPFAM" id="SSF51905">
    <property type="entry name" value="FAD/NAD(P)-binding domain"/>
    <property type="match status" value="2"/>
</dbReference>
<evidence type="ECO:0000256" key="1">
    <source>
        <dbReference type="ARBA" id="ARBA00001974"/>
    </source>
</evidence>
<evidence type="ECO:0000256" key="6">
    <source>
        <dbReference type="ARBA" id="ARBA00023002"/>
    </source>
</evidence>
<dbReference type="Proteomes" id="UP000003477">
    <property type="component" value="Unassembled WGS sequence"/>
</dbReference>
<comment type="caution">
    <text evidence="10">The sequence shown here is derived from an EMBL/GenBank/DDBJ whole genome shotgun (WGS) entry which is preliminary data.</text>
</comment>
<evidence type="ECO:0000259" key="9">
    <source>
        <dbReference type="Pfam" id="PF07992"/>
    </source>
</evidence>
<evidence type="ECO:0000256" key="4">
    <source>
        <dbReference type="ARBA" id="ARBA00022827"/>
    </source>
</evidence>
<dbReference type="EC" id="1.6.5.12" evidence="8"/>
<dbReference type="Gene3D" id="3.50.50.100">
    <property type="match status" value="1"/>
</dbReference>
<gene>
    <name evidence="10" type="ORF">CWATWH0003_0245</name>
</gene>
<sequence>MSEQPLRICIVGGGFGGLYTALRLTQFTWEEDQTPEIILIDKSDRFLFTPLLYELITEEMQTWEIAPPYEELLADTPIRFHQGCVTGINIENKQLELDNHNSLHYDRLVLAMGGKTPLDNFSGVKDYAIPFRTLEDAYRIKERLRLLEDKKAEKIRIAVVGGGYSGVELACKFADRLGDTGRIRLVERGDKILSNSPEFNREVAENALESRRVFIDLETEVTQVSFDSVSLSYKGKIDSIPVDLVLWTVGTQVIEMVKELPLEKTSNGLLKITPELQAIEHPEIFAIGDLAACYDESKEPIPATAQTAFQQSDYCAWNLWASITERPLLPFAYQPLGEMMALGIDNATLSGLGVNLDGSLGYIARRLIYLYRLPTLKHQINVGINWMTKPLTDLLL</sequence>
<evidence type="ECO:0000256" key="3">
    <source>
        <dbReference type="ARBA" id="ARBA00022630"/>
    </source>
</evidence>
<dbReference type="GeneID" id="88764204"/>
<dbReference type="GO" id="GO:0019646">
    <property type="term" value="P:aerobic electron transport chain"/>
    <property type="evidence" value="ECO:0007669"/>
    <property type="project" value="TreeGrafter"/>
</dbReference>
<evidence type="ECO:0000256" key="8">
    <source>
        <dbReference type="ARBA" id="ARBA00066844"/>
    </source>
</evidence>
<keyword evidence="4" id="KW-0274">FAD</keyword>
<dbReference type="FunFam" id="3.50.50.100:FF:000010">
    <property type="entry name" value="Alternative NAD(P)H-ubiquinone oxidoreductase C1, chloroplastic/mitochondrial"/>
    <property type="match status" value="1"/>
</dbReference>
<comment type="catalytic activity">
    <reaction evidence="7">
        <text>demethylphylloquinone + NADPH + H(+) = demethylphylloquinol + NADP(+)</text>
        <dbReference type="Rhea" id="RHEA:47744"/>
        <dbReference type="ChEBI" id="CHEBI:15378"/>
        <dbReference type="ChEBI" id="CHEBI:31087"/>
        <dbReference type="ChEBI" id="CHEBI:57783"/>
        <dbReference type="ChEBI" id="CHEBI:58349"/>
        <dbReference type="ChEBI" id="CHEBI:87844"/>
        <dbReference type="EC" id="1.6.5.12"/>
    </reaction>
</comment>
<reference evidence="10 11" key="1">
    <citation type="journal article" date="2011" name="Front. Microbiol.">
        <title>Two Strains of Crocosphaera watsonii with Highly Conserved Genomes are Distinguished by Strain-Specific Features.</title>
        <authorList>
            <person name="Bench S.R."/>
            <person name="Ilikchyan I.N."/>
            <person name="Tripp H.J."/>
            <person name="Zehr J.P."/>
        </authorList>
    </citation>
    <scope>NUCLEOTIDE SEQUENCE [LARGE SCALE GENOMIC DNA]</scope>
    <source>
        <strain evidence="10 11">WH 0003</strain>
    </source>
</reference>
<dbReference type="PRINTS" id="PR00368">
    <property type="entry name" value="FADPNR"/>
</dbReference>
<dbReference type="GO" id="GO:0003955">
    <property type="term" value="F:NAD(P)H dehydrogenase (quinone) activity"/>
    <property type="evidence" value="ECO:0007669"/>
    <property type="project" value="TreeGrafter"/>
</dbReference>
<keyword evidence="6 10" id="KW-0560">Oxidoreductase</keyword>
<name>G5IY91_CROWT</name>
<evidence type="ECO:0000256" key="7">
    <source>
        <dbReference type="ARBA" id="ARBA00052971"/>
    </source>
</evidence>
<dbReference type="InterPro" id="IPR036188">
    <property type="entry name" value="FAD/NAD-bd_sf"/>
</dbReference>
<evidence type="ECO:0000256" key="5">
    <source>
        <dbReference type="ARBA" id="ARBA00022857"/>
    </source>
</evidence>
<keyword evidence="3" id="KW-0285">Flavoprotein</keyword>
<dbReference type="Pfam" id="PF07992">
    <property type="entry name" value="Pyr_redox_2"/>
    <property type="match status" value="1"/>
</dbReference>
<dbReference type="PRINTS" id="PR00411">
    <property type="entry name" value="PNDRDTASEI"/>
</dbReference>
<dbReference type="InterPro" id="IPR051169">
    <property type="entry name" value="NADH-Q_oxidoreductase"/>
</dbReference>
<organism evidence="10 11">
    <name type="scientific">Crocosphaera watsonii WH 0003</name>
    <dbReference type="NCBI Taxonomy" id="423471"/>
    <lineage>
        <taxon>Bacteria</taxon>
        <taxon>Bacillati</taxon>
        <taxon>Cyanobacteriota</taxon>
        <taxon>Cyanophyceae</taxon>
        <taxon>Oscillatoriophycideae</taxon>
        <taxon>Chroococcales</taxon>
        <taxon>Aphanothecaceae</taxon>
        <taxon>Crocosphaera</taxon>
    </lineage>
</organism>
<evidence type="ECO:0000256" key="2">
    <source>
        <dbReference type="ARBA" id="ARBA00005272"/>
    </source>
</evidence>
<keyword evidence="5" id="KW-0521">NADP</keyword>
<dbReference type="EMBL" id="AESD01000036">
    <property type="protein sequence ID" value="EHJ15097.1"/>
    <property type="molecule type" value="Genomic_DNA"/>
</dbReference>
<evidence type="ECO:0000313" key="10">
    <source>
        <dbReference type="EMBL" id="EHJ15097.1"/>
    </source>
</evidence>
<accession>G5IY91</accession>
<dbReference type="PANTHER" id="PTHR42913">
    <property type="entry name" value="APOPTOSIS-INDUCING FACTOR 1"/>
    <property type="match status" value="1"/>
</dbReference>
<dbReference type="PATRIC" id="fig|423471.3.peg.227"/>
<dbReference type="PANTHER" id="PTHR42913:SF4">
    <property type="entry name" value="ALTERNATIVE NAD(P)H-UBIQUINONE OXIDOREDUCTASE C1, CHLOROPLASTIC_MITOCHONDRIAL"/>
    <property type="match status" value="1"/>
</dbReference>
<feature type="domain" description="FAD/NAD(P)-binding" evidence="9">
    <location>
        <begin position="7"/>
        <end position="311"/>
    </location>
</feature>